<proteinExistence type="predicted"/>
<dbReference type="Pfam" id="PF14035">
    <property type="entry name" value="YlzJ"/>
    <property type="match status" value="1"/>
</dbReference>
<dbReference type="STRING" id="649639.Bcell_2440"/>
<organism evidence="1 2">
    <name type="scientific">Evansella cellulosilytica (strain ATCC 21833 / DSM 2522 / FERM P-1141 / JCM 9156 / N-4)</name>
    <name type="common">Bacillus cellulosilyticus</name>
    <dbReference type="NCBI Taxonomy" id="649639"/>
    <lineage>
        <taxon>Bacteria</taxon>
        <taxon>Bacillati</taxon>
        <taxon>Bacillota</taxon>
        <taxon>Bacilli</taxon>
        <taxon>Bacillales</taxon>
        <taxon>Bacillaceae</taxon>
        <taxon>Evansella</taxon>
    </lineage>
</organism>
<keyword evidence="2" id="KW-1185">Reference proteome</keyword>
<dbReference type="RefSeq" id="WP_013489031.1">
    <property type="nucleotide sequence ID" value="NC_014829.1"/>
</dbReference>
<name>E6TS43_EVAC2</name>
<sequence>MILYTYQSQEMIFPINEADYTNQTYVDIPGGQLQLEKVEEGQGGLGSYRIVRLLSSDPNLYLNPQYAPGQVFSVSK</sequence>
<dbReference type="KEGG" id="bco:Bcell_2440"/>
<dbReference type="EMBL" id="CP002394">
    <property type="protein sequence ID" value="ADU30697.1"/>
    <property type="molecule type" value="Genomic_DNA"/>
</dbReference>
<reference evidence="1 2" key="1">
    <citation type="submission" date="2010-12" db="EMBL/GenBank/DDBJ databases">
        <title>Complete sequence of Bacillus cellulosilyticus DSM 2522.</title>
        <authorList>
            <consortium name="US DOE Joint Genome Institute"/>
            <person name="Lucas S."/>
            <person name="Copeland A."/>
            <person name="Lapidus A."/>
            <person name="Cheng J.-F."/>
            <person name="Bruce D."/>
            <person name="Goodwin L."/>
            <person name="Pitluck S."/>
            <person name="Chertkov O."/>
            <person name="Detter J.C."/>
            <person name="Han C."/>
            <person name="Tapia R."/>
            <person name="Land M."/>
            <person name="Hauser L."/>
            <person name="Jeffries C."/>
            <person name="Kyrpides N."/>
            <person name="Ivanova N."/>
            <person name="Mikhailova N."/>
            <person name="Brumm P."/>
            <person name="Mead D."/>
            <person name="Woyke T."/>
        </authorList>
    </citation>
    <scope>NUCLEOTIDE SEQUENCE [LARGE SCALE GENOMIC DNA]</scope>
    <source>
        <strain evidence="2">ATCC 21833 / DSM 2522 / FERM P-1141 / JCM 9156 / N-4</strain>
    </source>
</reference>
<dbReference type="AlphaFoldDB" id="E6TS43"/>
<dbReference type="InterPro" id="IPR025619">
    <property type="entry name" value="YlzJ"/>
</dbReference>
<gene>
    <name evidence="1" type="ordered locus">Bcell_2440</name>
</gene>
<accession>E6TS43</accession>
<dbReference type="HOGENOM" id="CLU_189760_1_0_9"/>
<dbReference type="OrthoDB" id="1683573at2"/>
<evidence type="ECO:0000313" key="1">
    <source>
        <dbReference type="EMBL" id="ADU30697.1"/>
    </source>
</evidence>
<dbReference type="Proteomes" id="UP000001401">
    <property type="component" value="Chromosome"/>
</dbReference>
<protein>
    <submittedName>
        <fullName evidence="1">Uncharacterized protein</fullName>
    </submittedName>
</protein>
<evidence type="ECO:0000313" key="2">
    <source>
        <dbReference type="Proteomes" id="UP000001401"/>
    </source>
</evidence>